<feature type="domain" description="Guanylate cyclase" evidence="3">
    <location>
        <begin position="2344"/>
        <end position="2383"/>
    </location>
</feature>
<keyword evidence="5" id="KW-1185">Reference proteome</keyword>
<dbReference type="PROSITE" id="PS50125">
    <property type="entry name" value="GUANYLATE_CYCLASE_2"/>
    <property type="match status" value="1"/>
</dbReference>
<feature type="region of interest" description="Disordered" evidence="1">
    <location>
        <begin position="1489"/>
        <end position="1508"/>
    </location>
</feature>
<dbReference type="PANTHER" id="PTHR43081:SF1">
    <property type="entry name" value="ADENYLATE CYCLASE, TERMINAL-DIFFERENTIATION SPECIFIC"/>
    <property type="match status" value="1"/>
</dbReference>
<proteinExistence type="predicted"/>
<feature type="region of interest" description="Disordered" evidence="1">
    <location>
        <begin position="1715"/>
        <end position="1795"/>
    </location>
</feature>
<dbReference type="PANTHER" id="PTHR43081">
    <property type="entry name" value="ADENYLATE CYCLASE, TERMINAL-DIFFERENTIATION SPECIFIC-RELATED"/>
    <property type="match status" value="1"/>
</dbReference>
<feature type="compositionally biased region" description="Acidic residues" evidence="1">
    <location>
        <begin position="1275"/>
        <end position="1286"/>
    </location>
</feature>
<dbReference type="InterPro" id="IPR029787">
    <property type="entry name" value="Nucleotide_cyclase"/>
</dbReference>
<feature type="compositionally biased region" description="Low complexity" evidence="1">
    <location>
        <begin position="398"/>
        <end position="407"/>
    </location>
</feature>
<feature type="compositionally biased region" description="Acidic residues" evidence="1">
    <location>
        <begin position="980"/>
        <end position="999"/>
    </location>
</feature>
<accession>A0A835W282</accession>
<feature type="region of interest" description="Disordered" evidence="1">
    <location>
        <begin position="2141"/>
        <end position="2163"/>
    </location>
</feature>
<dbReference type="InterPro" id="IPR050697">
    <property type="entry name" value="Adenylyl/Guanylyl_Cyclase_3/4"/>
</dbReference>
<dbReference type="Gene3D" id="3.40.190.10">
    <property type="entry name" value="Periplasmic binding protein-like II"/>
    <property type="match status" value="1"/>
</dbReference>
<feature type="compositionally biased region" description="Pro residues" evidence="1">
    <location>
        <begin position="408"/>
        <end position="421"/>
    </location>
</feature>
<feature type="compositionally biased region" description="Low complexity" evidence="1">
    <location>
        <begin position="1850"/>
        <end position="1859"/>
    </location>
</feature>
<dbReference type="EMBL" id="JAEHOD010000058">
    <property type="protein sequence ID" value="KAG2434339.1"/>
    <property type="molecule type" value="Genomic_DNA"/>
</dbReference>
<feature type="transmembrane region" description="Helical" evidence="2">
    <location>
        <begin position="654"/>
        <end position="679"/>
    </location>
</feature>
<dbReference type="OrthoDB" id="545881at2759"/>
<feature type="region of interest" description="Disordered" evidence="1">
    <location>
        <begin position="1453"/>
        <end position="1475"/>
    </location>
</feature>
<keyword evidence="2" id="KW-0472">Membrane</keyword>
<feature type="compositionally biased region" description="Low complexity" evidence="1">
    <location>
        <begin position="1516"/>
        <end position="1526"/>
    </location>
</feature>
<feature type="compositionally biased region" description="Pro residues" evidence="1">
    <location>
        <begin position="1041"/>
        <end position="1060"/>
    </location>
</feature>
<dbReference type="GO" id="GO:0035556">
    <property type="term" value="P:intracellular signal transduction"/>
    <property type="evidence" value="ECO:0007669"/>
    <property type="project" value="InterPro"/>
</dbReference>
<feature type="region of interest" description="Disordered" evidence="1">
    <location>
        <begin position="1830"/>
        <end position="1879"/>
    </location>
</feature>
<evidence type="ECO:0000313" key="5">
    <source>
        <dbReference type="Proteomes" id="UP000613740"/>
    </source>
</evidence>
<feature type="region of interest" description="Disordered" evidence="1">
    <location>
        <begin position="936"/>
        <end position="1104"/>
    </location>
</feature>
<evidence type="ECO:0000256" key="1">
    <source>
        <dbReference type="SAM" id="MobiDB-lite"/>
    </source>
</evidence>
<feature type="region of interest" description="Disordered" evidence="1">
    <location>
        <begin position="1667"/>
        <end position="1693"/>
    </location>
</feature>
<dbReference type="Pfam" id="PF00211">
    <property type="entry name" value="Guanylate_cyc"/>
    <property type="match status" value="1"/>
</dbReference>
<feature type="compositionally biased region" description="Low complexity" evidence="1">
    <location>
        <begin position="936"/>
        <end position="953"/>
    </location>
</feature>
<evidence type="ECO:0000256" key="2">
    <source>
        <dbReference type="SAM" id="Phobius"/>
    </source>
</evidence>
<protein>
    <recommendedName>
        <fullName evidence="3">Guanylate cyclase domain-containing protein</fullName>
    </recommendedName>
</protein>
<feature type="region of interest" description="Disordered" evidence="1">
    <location>
        <begin position="1166"/>
        <end position="1289"/>
    </location>
</feature>
<evidence type="ECO:0000313" key="4">
    <source>
        <dbReference type="EMBL" id="KAG2434339.1"/>
    </source>
</evidence>
<dbReference type="Gene3D" id="3.30.70.1230">
    <property type="entry name" value="Nucleotide cyclase"/>
    <property type="match status" value="3"/>
</dbReference>
<feature type="compositionally biased region" description="Gly residues" evidence="1">
    <location>
        <begin position="848"/>
        <end position="860"/>
    </location>
</feature>
<dbReference type="GO" id="GO:0009190">
    <property type="term" value="P:cyclic nucleotide biosynthetic process"/>
    <property type="evidence" value="ECO:0007669"/>
    <property type="project" value="InterPro"/>
</dbReference>
<keyword evidence="2" id="KW-0812">Transmembrane</keyword>
<organism evidence="4 5">
    <name type="scientific">Chlamydomonas schloesseri</name>
    <dbReference type="NCBI Taxonomy" id="2026947"/>
    <lineage>
        <taxon>Eukaryota</taxon>
        <taxon>Viridiplantae</taxon>
        <taxon>Chlorophyta</taxon>
        <taxon>core chlorophytes</taxon>
        <taxon>Chlorophyceae</taxon>
        <taxon>CS clade</taxon>
        <taxon>Chlamydomonadales</taxon>
        <taxon>Chlamydomonadaceae</taxon>
        <taxon>Chlamydomonas</taxon>
    </lineage>
</organism>
<dbReference type="SUPFAM" id="SSF55073">
    <property type="entry name" value="Nucleotide cyclase"/>
    <property type="match status" value="2"/>
</dbReference>
<feature type="region of interest" description="Disordered" evidence="1">
    <location>
        <begin position="398"/>
        <end position="422"/>
    </location>
</feature>
<evidence type="ECO:0000259" key="3">
    <source>
        <dbReference type="PROSITE" id="PS50125"/>
    </source>
</evidence>
<feature type="compositionally biased region" description="Gly residues" evidence="1">
    <location>
        <begin position="1465"/>
        <end position="1475"/>
    </location>
</feature>
<gene>
    <name evidence="4" type="ORF">HYH02_012357</name>
</gene>
<sequence>MAVTRPPAWSAEANTVTSAEHLVVVCGLHPSQPTLRTLAADHSRRALVPGADERLAVVDVLVEKSKANVTVNARAVGRAEAAVEVLLRAHAAGNTSWLRQLNASAAAGAELPAEVLTPRLGSADGPAAAPLLLLYRRDWWQRLVEIWGLGGNSGDDSGSGGGSGNTTFAEQLLPPTWDLLVRLLGVLRNSDLDGNGSADHVLCADLQPGCKGWAVLAAVYASVAQTQGTQQGMWFNATDLRPAVGGPAMQAALQTYAALAASNAAPFTPGGAAVSLSNVSVSPDDLLQGGGGSGSSGGGPACGAVNPLFAAGRCLFTIDWATAALRLTQNDAQGMNMTGHVGAAPLPGSTLVANRSASSATQLQPCTPLSCPNASASDSAQLAAAEQLLLRLQAAAKDVPPTAAPTQQPAPPPQGPQPQLQPPLLLVNRAPLLGEASPAWAVEPRQAAASYLRTDDFVRLVDFELGLKGAALLAAARARAAGAGSGTGNSSSAIGAGTMVSSLAGATATAAALVAMSAPEAAQLLDLHPADLAAVAQAVGASLDHPNAAVDISLPYSAEYRAVLDDLAASMLQLVANTTAVGNGSAAPEDQVAVLTASASVRVVAVGTAFPYPAILLRLYWQATGFTPPSQAGDGGTNSSEGNVASTQSAALRIGLPVAVAVGGALALALLGVVCYAFVARRRASERALFRAMKPPGAGPTTTLVMTDVQNSTLLWEVLDVHVMDECLSLHHHVMREAIAANRGYEVFTEGDAFCVVFYSPDSALGFALHVQEHLLTQPWPEELLQQPDGCEVWARRCAPQPPPQSSLTREQAGAGAGMVGPGALPVLLEGAVEGPSTDGTNTPTRGLTGGGANSDGGSWGANQPSRLRPARGPSPLRQATSASGLRSGRDPEPAPAVSAAPKPAALLAVLLDTSGPLQGSPTEGAAAAASLLPAEAAAGPTAQQDPQPAPQQGGQGGGAGVDDGAHEAVVALRPGALLVEEDEDDSDKDGEAGGEEEVERPSNRSSRPSAPSRALRPVPRPSATGLLAPAPPEGELILPVRPPPPLEDGPFPAPPPHPRPSGSGTAGGARPPRSSRRMLPAAACLSDNGFSPQPPPAQPQPAALAAAPALLVAPMKPELPELRQERSLPLAQGQDAAALADAAAEVAGDEAAAAATAAATVLVTSRRPSQNGKAGGAQAAPITAPAGRGTGGGSLANGGLVTASQLPRALPPPMSATGGRPVSGSNLPRPNVLPGGGPQALPRQQQQQQHVSGKLALMAGGSSQAGSGKLPIGEAEDEDDDEDDATRDWRKHINWNAEDATPPPLVSSLGSAFGPGYEQLAAPDGASATLPEPTAAHSPRAQAQQQHAAAAWQVAALMGGERHADGNGSGATLRATFDGSTGSWAPVSAHAAAPGDAGALALGVGAAHTKPLGTATVRLELTSPTKRPSAGALLGRFRASLPRLFQTNASLPARPQLDLSNGGASVGGAGTGGGEAGTALRQAANVYGSSSGGGARAPSGPLKTRPLPMLHLATSMPAPGSALPMPGAPPPSRAASRTPASALAAVGAGHSSGASHALSSTAGRRGTVHRLSMALYRTNAASNAYSNVYSNAYSNCAATSNAAPFISPSATGRYGLNPSASMAAYGHGYGPDMYGAGAAAGTSPFMYGYGSSNHHLPLMGPAYATSPPASVTSEAPMGTPRLASGAGPRRGSLPRFVASLANSLRRSKATLLGGGGAGSSLAGAVPSESSLACPSTSPPSGVPLGPHPLHGNSGQPRRSHGDDPSARQDPSNHQLSRASSAAGPAPAHTSPSTATAGAAAAAAVSSSGQLPSSGLLMVAVAPLYVGPDDPAADADAPTSPAEVELGGMQQQQQQQQQQPTAAGGGGLRPGRASLMGGGSVTSPLDALWRDLNSVNSLCRQTDIGDGSGAGGGSGVAAWLASAGCTIGGVLCSMFTTVPPDQVTPRLRTRLTQEAGAAPAAGEPRLSSSALLAKLGGRSVVGGGGATAAAASAGSALMAAVNGLPSPGGDRDRGSGGTFSGYAGFGLGAAGGGGVGGAGAAGGEPVPVLAFRGLRVRVGLHSGVRVNEVVSLGKEAAGAAADYKGDVVQICKEVSDVAMGGMVVLSGSAFRALQLLAGGRGKSRAPEAMLLHLGEHVIKPPQAAEDRPSRSAGTGGQPDAPPPTRELYAAVFPSLACRLALLPSPVRTHSELVPGCLSAPAGLVAPVFCNVVGVEALLAWEALVQERLMRAAAVASAANLAACRPLVGGEAVAPLDTAVGGLGMVREALDLFGDMAQEAASRHGGYVVASSADGGHWVLVFGCAEAAVGWGLDMLQAMLTAEWPDGFLEHELTEEAWEGGVLVERGLRLRIGVDFGRAMVRLVPRSGRLDYVGRPMNRAARIAAKAKAASVLMSGAAWSAARPALGSSVAATNLGTMQLKGVKEQLELWEVRAVRTGDAEHYME</sequence>
<feature type="region of interest" description="Disordered" evidence="1">
    <location>
        <begin position="1513"/>
        <end position="1548"/>
    </location>
</feature>
<comment type="caution">
    <text evidence="4">The sequence shown here is derived from an EMBL/GenBank/DDBJ whole genome shotgun (WGS) entry which is preliminary data.</text>
</comment>
<dbReference type="Proteomes" id="UP000613740">
    <property type="component" value="Unassembled WGS sequence"/>
</dbReference>
<feature type="region of interest" description="Disordered" evidence="1">
    <location>
        <begin position="796"/>
        <end position="900"/>
    </location>
</feature>
<feature type="compositionally biased region" description="Low complexity" evidence="1">
    <location>
        <begin position="1004"/>
        <end position="1024"/>
    </location>
</feature>
<feature type="compositionally biased region" description="Polar residues" evidence="1">
    <location>
        <begin position="1769"/>
        <end position="1778"/>
    </location>
</feature>
<dbReference type="InterPro" id="IPR001054">
    <property type="entry name" value="A/G_cyclase"/>
</dbReference>
<reference evidence="4" key="1">
    <citation type="journal article" date="2020" name="bioRxiv">
        <title>Comparative genomics of Chlamydomonas.</title>
        <authorList>
            <person name="Craig R.J."/>
            <person name="Hasan A.R."/>
            <person name="Ness R.W."/>
            <person name="Keightley P.D."/>
        </authorList>
    </citation>
    <scope>NUCLEOTIDE SEQUENCE</scope>
    <source>
        <strain evidence="4">CCAP 11/173</strain>
    </source>
</reference>
<keyword evidence="2" id="KW-1133">Transmembrane helix</keyword>
<feature type="compositionally biased region" description="Low complexity" evidence="1">
    <location>
        <begin position="1534"/>
        <end position="1548"/>
    </location>
</feature>
<name>A0A835W282_9CHLO</name>
<feature type="compositionally biased region" description="Low complexity" evidence="1">
    <location>
        <begin position="1779"/>
        <end position="1795"/>
    </location>
</feature>
<feature type="region of interest" description="Disordered" evidence="1">
    <location>
        <begin position="1311"/>
        <end position="1341"/>
    </location>
</feature>